<dbReference type="STRING" id="171383.AKJ31_04790"/>
<evidence type="ECO:0000313" key="1">
    <source>
        <dbReference type="EMBL" id="KOO09672.1"/>
    </source>
</evidence>
<reference evidence="2" key="1">
    <citation type="submission" date="2015-08" db="EMBL/GenBank/DDBJ databases">
        <title>Vibrio galatheae sp. nov., a novel member of the Vibrionaceae family isolated from the Solomon Islands.</title>
        <authorList>
            <person name="Giubergia S."/>
            <person name="Machado H."/>
            <person name="Mateiu R.V."/>
            <person name="Gram L."/>
        </authorList>
    </citation>
    <scope>NUCLEOTIDE SEQUENCE [LARGE SCALE GENOMIC DNA]</scope>
    <source>
        <strain evidence="2">DSM 19134</strain>
    </source>
</reference>
<name>A0A0M0I6B4_9VIBR</name>
<organism evidence="1 2">
    <name type="scientific">Vibrio hepatarius</name>
    <dbReference type="NCBI Taxonomy" id="171383"/>
    <lineage>
        <taxon>Bacteria</taxon>
        <taxon>Pseudomonadati</taxon>
        <taxon>Pseudomonadota</taxon>
        <taxon>Gammaproteobacteria</taxon>
        <taxon>Vibrionales</taxon>
        <taxon>Vibrionaceae</taxon>
        <taxon>Vibrio</taxon>
        <taxon>Vibrio oreintalis group</taxon>
    </lineage>
</organism>
<protein>
    <submittedName>
        <fullName evidence="1">Uncharacterized protein</fullName>
    </submittedName>
</protein>
<gene>
    <name evidence="1" type="ORF">AKJ31_04790</name>
</gene>
<dbReference type="EMBL" id="LHPI01000001">
    <property type="protein sequence ID" value="KOO09672.1"/>
    <property type="molecule type" value="Genomic_DNA"/>
</dbReference>
<proteinExistence type="predicted"/>
<dbReference type="AlphaFoldDB" id="A0A0M0I6B4"/>
<comment type="caution">
    <text evidence="1">The sequence shown here is derived from an EMBL/GenBank/DDBJ whole genome shotgun (WGS) entry which is preliminary data.</text>
</comment>
<accession>A0A0M0I6B4</accession>
<dbReference type="PATRIC" id="fig|171383.3.peg.990"/>
<keyword evidence="2" id="KW-1185">Reference proteome</keyword>
<sequence>MEFEALKDSEFKSFSHKLPLGHEISSNGQNISVIGNYRPDISIKDASGTIQIVLESETKSDRKAFIGALTHAFKYADESNVSFTLVFVMKETGSQTTVEQVANNLRPYYVWLQGVVTTKLKGTFLISDDAYVKSKECGERILSTEFQARCHRL</sequence>
<evidence type="ECO:0000313" key="2">
    <source>
        <dbReference type="Proteomes" id="UP000037530"/>
    </source>
</evidence>
<dbReference type="Proteomes" id="UP000037530">
    <property type="component" value="Unassembled WGS sequence"/>
</dbReference>